<feature type="chain" id="PRO_5019139026" evidence="1">
    <location>
        <begin position="26"/>
        <end position="361"/>
    </location>
</feature>
<feature type="signal peptide" evidence="1">
    <location>
        <begin position="1"/>
        <end position="25"/>
    </location>
</feature>
<dbReference type="EMBL" id="QYUP01000079">
    <property type="protein sequence ID" value="RJG20734.1"/>
    <property type="molecule type" value="Genomic_DNA"/>
</dbReference>
<accession>A0A418Y4I4</accession>
<proteinExistence type="predicted"/>
<sequence length="361" mass="38886">MKLNPRLTPIALLVAGLTLSQGALAFDGWHLESATPIPGTGSSWDYLSIDEARGRLFIGHRKEGLKVFDLASGKVIKVVDHTVAGSSNGATLMPEFDLGISNNEDGSITPFKLSTLEARPSIKLSSELDTSHYDPLTKRLLVNVAGDKDGGTDLVVLQAPALNVVGTIRVPSIKPEHADSDGKGNYFLTARDQDKVFRIDLKNLKVTATWSTPGCGQTNGLAIDPATDRIFLGCRGRGEVKPSFAVMNSTNGAIIYTHEVGGGNDGVIYDADLKRIILSNSVNAVINIFEQQGPDSYRPVESLGTRASVRTIALHSKTKKLYSFAAEGSADHARKITTTVSPFYANTFFPNTFTVMTYSRK</sequence>
<dbReference type="Gene3D" id="2.130.10.10">
    <property type="entry name" value="YVTN repeat-like/Quinoprotein amine dehydrogenase"/>
    <property type="match status" value="1"/>
</dbReference>
<keyword evidence="1" id="KW-0732">Signal</keyword>
<evidence type="ECO:0000313" key="2">
    <source>
        <dbReference type="EMBL" id="RJG20734.1"/>
    </source>
</evidence>
<dbReference type="InterPro" id="IPR015943">
    <property type="entry name" value="WD40/YVTN_repeat-like_dom_sf"/>
</dbReference>
<dbReference type="AlphaFoldDB" id="A0A418Y4I4"/>
<dbReference type="Proteomes" id="UP000284006">
    <property type="component" value="Unassembled WGS sequence"/>
</dbReference>
<dbReference type="InterPro" id="IPR051200">
    <property type="entry name" value="Host-pathogen_enzymatic-act"/>
</dbReference>
<name>A0A418Y4I4_9BURK</name>
<dbReference type="PANTHER" id="PTHR47197:SF3">
    <property type="entry name" value="DIHYDRO-HEME D1 DEHYDROGENASE"/>
    <property type="match status" value="1"/>
</dbReference>
<dbReference type="InterPro" id="IPR011048">
    <property type="entry name" value="Haem_d1_sf"/>
</dbReference>
<dbReference type="RefSeq" id="WP_119810288.1">
    <property type="nucleotide sequence ID" value="NZ_QYUP01000079.1"/>
</dbReference>
<evidence type="ECO:0000313" key="3">
    <source>
        <dbReference type="Proteomes" id="UP000284006"/>
    </source>
</evidence>
<organism evidence="2 3">
    <name type="scientific">Massilia cavernae</name>
    <dbReference type="NCBI Taxonomy" id="2320864"/>
    <lineage>
        <taxon>Bacteria</taxon>
        <taxon>Pseudomonadati</taxon>
        <taxon>Pseudomonadota</taxon>
        <taxon>Betaproteobacteria</taxon>
        <taxon>Burkholderiales</taxon>
        <taxon>Oxalobacteraceae</taxon>
        <taxon>Telluria group</taxon>
        <taxon>Massilia</taxon>
    </lineage>
</organism>
<dbReference type="PANTHER" id="PTHR47197">
    <property type="entry name" value="PROTEIN NIRF"/>
    <property type="match status" value="1"/>
</dbReference>
<gene>
    <name evidence="2" type="ORF">D3872_08060</name>
</gene>
<protein>
    <submittedName>
        <fullName evidence="2">YncE family protein</fullName>
    </submittedName>
</protein>
<evidence type="ECO:0000256" key="1">
    <source>
        <dbReference type="SAM" id="SignalP"/>
    </source>
</evidence>
<comment type="caution">
    <text evidence="2">The sequence shown here is derived from an EMBL/GenBank/DDBJ whole genome shotgun (WGS) entry which is preliminary data.</text>
</comment>
<reference evidence="2 3" key="1">
    <citation type="submission" date="2018-09" db="EMBL/GenBank/DDBJ databases">
        <authorList>
            <person name="Zhu H."/>
        </authorList>
    </citation>
    <scope>NUCLEOTIDE SEQUENCE [LARGE SCALE GENOMIC DNA]</scope>
    <source>
        <strain evidence="2 3">K1S02-61</strain>
    </source>
</reference>
<keyword evidence="3" id="KW-1185">Reference proteome</keyword>
<dbReference type="SUPFAM" id="SSF51004">
    <property type="entry name" value="C-terminal (heme d1) domain of cytochrome cd1-nitrite reductase"/>
    <property type="match status" value="1"/>
</dbReference>
<dbReference type="OrthoDB" id="108285at2"/>